<organism evidence="4 5">
    <name type="scientific">Campylobacter corcagiensis</name>
    <dbReference type="NCBI Taxonomy" id="1448857"/>
    <lineage>
        <taxon>Bacteria</taxon>
        <taxon>Pseudomonadati</taxon>
        <taxon>Campylobacterota</taxon>
        <taxon>Epsilonproteobacteria</taxon>
        <taxon>Campylobacterales</taxon>
        <taxon>Campylobacteraceae</taxon>
        <taxon>Campylobacter</taxon>
    </lineage>
</organism>
<name>A0A7M1LFH7_9BACT</name>
<evidence type="ECO:0000256" key="2">
    <source>
        <dbReference type="SAM" id="Coils"/>
    </source>
</evidence>
<dbReference type="InterPro" id="IPR009061">
    <property type="entry name" value="DNA-bd_dom_put_sf"/>
</dbReference>
<dbReference type="CDD" id="cd04766">
    <property type="entry name" value="HTH_HspR"/>
    <property type="match status" value="1"/>
</dbReference>
<gene>
    <name evidence="4" type="ORF">IMC76_00580</name>
</gene>
<dbReference type="NCBIfam" id="NF047375">
    <property type="entry name" value="HeatShock_HspR"/>
    <property type="match status" value="1"/>
</dbReference>
<dbReference type="AlphaFoldDB" id="A0A7M1LFH7"/>
<dbReference type="OrthoDB" id="5345718at2"/>
<feature type="domain" description="HTH merR-type" evidence="3">
    <location>
        <begin position="8"/>
        <end position="77"/>
    </location>
</feature>
<dbReference type="RefSeq" id="WP_025803918.1">
    <property type="nucleotide sequence ID" value="NZ_CP053842.1"/>
</dbReference>
<dbReference type="SMART" id="SM00422">
    <property type="entry name" value="HTH_MERR"/>
    <property type="match status" value="1"/>
</dbReference>
<dbReference type="Pfam" id="PF13411">
    <property type="entry name" value="MerR_1"/>
    <property type="match status" value="1"/>
</dbReference>
<dbReference type="SUPFAM" id="SSF46955">
    <property type="entry name" value="Putative DNA-binding domain"/>
    <property type="match status" value="1"/>
</dbReference>
<dbReference type="InterPro" id="IPR000551">
    <property type="entry name" value="MerR-type_HTH_dom"/>
</dbReference>
<evidence type="ECO:0000313" key="5">
    <source>
        <dbReference type="Proteomes" id="UP000594749"/>
    </source>
</evidence>
<sequence length="126" mass="14742">MEGYDEPVYLISIVAKNLEIHPQTLRQYEKEGLIEPDRTAGRMRLYSQRDVDRIRAILTLTRDMGVNLAGVDVVFQLKQRIEEYEKEIEDLRLEIERLTKNSNSKGSLVKRKTKFDLIFLGNSDKK</sequence>
<dbReference type="Gene3D" id="1.10.1660.10">
    <property type="match status" value="1"/>
</dbReference>
<keyword evidence="1" id="KW-0238">DNA-binding</keyword>
<dbReference type="PROSITE" id="PS50937">
    <property type="entry name" value="HTH_MERR_2"/>
    <property type="match status" value="1"/>
</dbReference>
<dbReference type="InterPro" id="IPR047057">
    <property type="entry name" value="MerR_fam"/>
</dbReference>
<dbReference type="PANTHER" id="PTHR30204">
    <property type="entry name" value="REDOX-CYCLING DRUG-SENSING TRANSCRIPTIONAL ACTIVATOR SOXR"/>
    <property type="match status" value="1"/>
</dbReference>
<keyword evidence="5" id="KW-1185">Reference proteome</keyword>
<dbReference type="FunFam" id="1.10.1660.10:FF:000008">
    <property type="entry name" value="Heat shock transcriptional regulator"/>
    <property type="match status" value="1"/>
</dbReference>
<reference evidence="4 5" key="1">
    <citation type="submission" date="2020-10" db="EMBL/GenBank/DDBJ databases">
        <title>Campylobacter and Helicobacter PacBio genomes.</title>
        <authorList>
            <person name="Lane C."/>
        </authorList>
    </citation>
    <scope>NUCLEOTIDE SEQUENCE [LARGE SCALE GENOMIC DNA]</scope>
    <source>
        <strain evidence="4 5">2016D-0077</strain>
    </source>
</reference>
<evidence type="ECO:0000313" key="4">
    <source>
        <dbReference type="EMBL" id="QOQ87349.1"/>
    </source>
</evidence>
<proteinExistence type="predicted"/>
<dbReference type="GO" id="GO:0003677">
    <property type="term" value="F:DNA binding"/>
    <property type="evidence" value="ECO:0007669"/>
    <property type="project" value="UniProtKB-KW"/>
</dbReference>
<dbReference type="Proteomes" id="UP000594749">
    <property type="component" value="Chromosome"/>
</dbReference>
<dbReference type="GO" id="GO:0003700">
    <property type="term" value="F:DNA-binding transcription factor activity"/>
    <property type="evidence" value="ECO:0007669"/>
    <property type="project" value="InterPro"/>
</dbReference>
<protein>
    <submittedName>
        <fullName evidence="4">Helix-turn-helix transcriptional regulator</fullName>
    </submittedName>
</protein>
<dbReference type="PANTHER" id="PTHR30204:SF58">
    <property type="entry name" value="HTH-TYPE TRANSCRIPTIONAL REGULATOR YFMP"/>
    <property type="match status" value="1"/>
</dbReference>
<feature type="coiled-coil region" evidence="2">
    <location>
        <begin position="74"/>
        <end position="101"/>
    </location>
</feature>
<keyword evidence="2" id="KW-0175">Coiled coil</keyword>
<dbReference type="EMBL" id="CP063078">
    <property type="protein sequence ID" value="QOQ87349.1"/>
    <property type="molecule type" value="Genomic_DNA"/>
</dbReference>
<accession>A0A7M1LFH7</accession>
<dbReference type="PROSITE" id="PS00552">
    <property type="entry name" value="HTH_MERR_1"/>
    <property type="match status" value="1"/>
</dbReference>
<evidence type="ECO:0000256" key="1">
    <source>
        <dbReference type="ARBA" id="ARBA00023125"/>
    </source>
</evidence>
<evidence type="ECO:0000259" key="3">
    <source>
        <dbReference type="PROSITE" id="PS50937"/>
    </source>
</evidence>